<protein>
    <submittedName>
        <fullName evidence="1">Uncharacterized protein</fullName>
    </submittedName>
</protein>
<organism evidence="1 2">
    <name type="scientific">Gordonia phage Anamika</name>
    <dbReference type="NCBI Taxonomy" id="2047829"/>
    <lineage>
        <taxon>Viruses</taxon>
        <taxon>Duplodnaviria</taxon>
        <taxon>Heunggongvirae</taxon>
        <taxon>Uroviricota</taxon>
        <taxon>Caudoviricetes</taxon>
        <taxon>Woesvirus</taxon>
        <taxon>Woesvirus woes</taxon>
    </lineage>
</organism>
<proteinExistence type="predicted"/>
<reference evidence="1 2" key="1">
    <citation type="submission" date="2017-10" db="EMBL/GenBank/DDBJ databases">
        <authorList>
            <person name="Aull H.G."/>
            <person name="Holden M."/>
            <person name="Im S.J."/>
            <person name="Nair A."/>
            <person name="Venkatram C."/>
            <person name="Wyche K.A."/>
            <person name="Bortz R.L."/>
            <person name="Warner M.H."/>
            <person name="Garlena R.A."/>
            <person name="Russell D.A."/>
            <person name="Pope W.H."/>
            <person name="Jacobs-Sera D."/>
            <person name="Hendrix R.W."/>
            <person name="Hatfull G.F."/>
        </authorList>
    </citation>
    <scope>NUCLEOTIDE SEQUENCE [LARGE SCALE GENOMIC DNA]</scope>
</reference>
<accession>A0A2H4PG76</accession>
<dbReference type="Proteomes" id="UP000241469">
    <property type="component" value="Segment"/>
</dbReference>
<name>A0A2H4PG76_9CAUD</name>
<dbReference type="EMBL" id="MG099935">
    <property type="protein sequence ID" value="ATW61129.1"/>
    <property type="molecule type" value="Genomic_DNA"/>
</dbReference>
<evidence type="ECO:0000313" key="1">
    <source>
        <dbReference type="EMBL" id="ATW61129.1"/>
    </source>
</evidence>
<evidence type="ECO:0000313" key="2">
    <source>
        <dbReference type="Proteomes" id="UP000241469"/>
    </source>
</evidence>
<sequence length="106" mass="12709">MIVYHRNNFRQESYPETEDHVRRHISSIASATDDEFEFYDQVKIETTQIDHGWRVYGELDRDPAYDYTVPEDFEMPSEDEYQRGFGERCMTPEELQEHLLKKEGLA</sequence>
<gene>
    <name evidence="1" type="ORF">SEA_ANAMIKA_34</name>
</gene>